<organism evidence="1 2">
    <name type="scientific">Adiantum capillus-veneris</name>
    <name type="common">Maidenhair fern</name>
    <dbReference type="NCBI Taxonomy" id="13818"/>
    <lineage>
        <taxon>Eukaryota</taxon>
        <taxon>Viridiplantae</taxon>
        <taxon>Streptophyta</taxon>
        <taxon>Embryophyta</taxon>
        <taxon>Tracheophyta</taxon>
        <taxon>Polypodiopsida</taxon>
        <taxon>Polypodiidae</taxon>
        <taxon>Polypodiales</taxon>
        <taxon>Pteridineae</taxon>
        <taxon>Pteridaceae</taxon>
        <taxon>Vittarioideae</taxon>
        <taxon>Adiantum</taxon>
    </lineage>
</organism>
<proteinExistence type="predicted"/>
<dbReference type="AlphaFoldDB" id="A0A9D4U5F0"/>
<sequence length="178" mass="20506">MAHGWPPQTQWLLRSMEAQEISVQTPDLTEKMVEDAMDLLYCEDGSTFATIKDHLIRHIYKGTHPEDAQRFDYTLESRLESLLLEDSALHLITKCTGNLWKLVEPPADAKFTDLRLAFLDYELFFDPEHISAPLSYDEEYQRMSISPAESGTRAALDTTDCASDLELNYRRFNKVLDN</sequence>
<reference evidence="1" key="1">
    <citation type="submission" date="2021-01" db="EMBL/GenBank/DDBJ databases">
        <title>Adiantum capillus-veneris genome.</title>
        <authorList>
            <person name="Fang Y."/>
            <person name="Liao Q."/>
        </authorList>
    </citation>
    <scope>NUCLEOTIDE SEQUENCE</scope>
    <source>
        <strain evidence="1">H3</strain>
        <tissue evidence="1">Leaf</tissue>
    </source>
</reference>
<comment type="caution">
    <text evidence="1">The sequence shown here is derived from an EMBL/GenBank/DDBJ whole genome shotgun (WGS) entry which is preliminary data.</text>
</comment>
<accession>A0A9D4U5F0</accession>
<evidence type="ECO:0000313" key="1">
    <source>
        <dbReference type="EMBL" id="KAI5061939.1"/>
    </source>
</evidence>
<evidence type="ECO:0000313" key="2">
    <source>
        <dbReference type="Proteomes" id="UP000886520"/>
    </source>
</evidence>
<keyword evidence="2" id="KW-1185">Reference proteome</keyword>
<dbReference type="EMBL" id="JABFUD020000022">
    <property type="protein sequence ID" value="KAI5061939.1"/>
    <property type="molecule type" value="Genomic_DNA"/>
</dbReference>
<gene>
    <name evidence="1" type="ORF">GOP47_0022478</name>
</gene>
<dbReference type="Proteomes" id="UP000886520">
    <property type="component" value="Chromosome 22"/>
</dbReference>
<name>A0A9D4U5F0_ADICA</name>
<protein>
    <submittedName>
        <fullName evidence="1">Uncharacterized protein</fullName>
    </submittedName>
</protein>